<proteinExistence type="predicted"/>
<accession>A0A0B0P0V0</accession>
<gene>
    <name evidence="1" type="ORF">F383_06115</name>
</gene>
<keyword evidence="2" id="KW-1185">Reference proteome</keyword>
<dbReference type="Proteomes" id="UP000032142">
    <property type="component" value="Unassembled WGS sequence"/>
</dbReference>
<evidence type="ECO:0000313" key="1">
    <source>
        <dbReference type="EMBL" id="KHG17754.1"/>
    </source>
</evidence>
<reference evidence="2" key="1">
    <citation type="submission" date="2014-09" db="EMBL/GenBank/DDBJ databases">
        <authorList>
            <person name="Mudge J."/>
            <person name="Ramaraj T."/>
            <person name="Lindquist I.E."/>
            <person name="Bharti A.K."/>
            <person name="Sundararajan A."/>
            <person name="Cameron C.T."/>
            <person name="Woodward J.E."/>
            <person name="May G.D."/>
            <person name="Brubaker C."/>
            <person name="Broadhvest J."/>
            <person name="Wilkins T.A."/>
        </authorList>
    </citation>
    <scope>NUCLEOTIDE SEQUENCE</scope>
    <source>
        <strain evidence="2">cv. AKA8401</strain>
    </source>
</reference>
<dbReference type="EMBL" id="KN408965">
    <property type="protein sequence ID" value="KHG17754.1"/>
    <property type="molecule type" value="Genomic_DNA"/>
</dbReference>
<evidence type="ECO:0000313" key="2">
    <source>
        <dbReference type="Proteomes" id="UP000032142"/>
    </source>
</evidence>
<organism evidence="1 2">
    <name type="scientific">Gossypium arboreum</name>
    <name type="common">Tree cotton</name>
    <name type="synonym">Gossypium nanking</name>
    <dbReference type="NCBI Taxonomy" id="29729"/>
    <lineage>
        <taxon>Eukaryota</taxon>
        <taxon>Viridiplantae</taxon>
        <taxon>Streptophyta</taxon>
        <taxon>Embryophyta</taxon>
        <taxon>Tracheophyta</taxon>
        <taxon>Spermatophyta</taxon>
        <taxon>Magnoliopsida</taxon>
        <taxon>eudicotyledons</taxon>
        <taxon>Gunneridae</taxon>
        <taxon>Pentapetalae</taxon>
        <taxon>rosids</taxon>
        <taxon>malvids</taxon>
        <taxon>Malvales</taxon>
        <taxon>Malvaceae</taxon>
        <taxon>Malvoideae</taxon>
        <taxon>Gossypium</taxon>
    </lineage>
</organism>
<name>A0A0B0P0V0_GOSAR</name>
<protein>
    <submittedName>
        <fullName evidence="1">Uncharacterized protein</fullName>
    </submittedName>
</protein>
<sequence>MLHTAQHTGV</sequence>